<feature type="chain" id="PRO_5035210223" description="BspA family leucine-rich repeat surface protein" evidence="1">
    <location>
        <begin position="18"/>
        <end position="218"/>
    </location>
</feature>
<dbReference type="OrthoDB" id="198852at2759"/>
<sequence>MRKVSFCLAGLITAAAGAGVLDDTTIRDAVAAWLADATAAEATYGHISSWDTSQVTDMAQLFQYSNFDDDINAWDTSAVTNMFATFSYAQQFNQPLNDWDVSGATSMVSMFSHAESFNQPLNNWDVSRVTSLESMFYYAYAFDQDLGSWCLAEDAAFSSHAYQGTACSLLRCGIHFRVGGTCAPTPAPTPIQTSAAGAVAARYWTLTGVLAGAATLLL</sequence>
<keyword evidence="1" id="KW-0732">Signal</keyword>
<gene>
    <name evidence="2" type="ORF">PECAL_2P09140</name>
</gene>
<evidence type="ECO:0000313" key="2">
    <source>
        <dbReference type="EMBL" id="CAH0367874.1"/>
    </source>
</evidence>
<name>A0A8J2SHC9_9STRA</name>
<comment type="caution">
    <text evidence="2">The sequence shown here is derived from an EMBL/GenBank/DDBJ whole genome shotgun (WGS) entry which is preliminary data.</text>
</comment>
<dbReference type="InterPro" id="IPR011889">
    <property type="entry name" value="Liste_lipo_26"/>
</dbReference>
<feature type="signal peptide" evidence="1">
    <location>
        <begin position="1"/>
        <end position="17"/>
    </location>
</feature>
<reference evidence="2" key="1">
    <citation type="submission" date="2021-11" db="EMBL/GenBank/DDBJ databases">
        <authorList>
            <consortium name="Genoscope - CEA"/>
            <person name="William W."/>
        </authorList>
    </citation>
    <scope>NUCLEOTIDE SEQUENCE</scope>
</reference>
<dbReference type="AlphaFoldDB" id="A0A8J2SHC9"/>
<evidence type="ECO:0008006" key="4">
    <source>
        <dbReference type="Google" id="ProtNLM"/>
    </source>
</evidence>
<evidence type="ECO:0000256" key="1">
    <source>
        <dbReference type="SAM" id="SignalP"/>
    </source>
</evidence>
<dbReference type="NCBIfam" id="TIGR02167">
    <property type="entry name" value="Liste_lipo_26"/>
    <property type="match status" value="2"/>
</dbReference>
<protein>
    <recommendedName>
        <fullName evidence="4">BspA family leucine-rich repeat surface protein</fullName>
    </recommendedName>
</protein>
<dbReference type="Pfam" id="PF03382">
    <property type="entry name" value="DUF285"/>
    <property type="match status" value="1"/>
</dbReference>
<dbReference type="Proteomes" id="UP000789595">
    <property type="component" value="Unassembled WGS sequence"/>
</dbReference>
<organism evidence="2 3">
    <name type="scientific">Pelagomonas calceolata</name>
    <dbReference type="NCBI Taxonomy" id="35677"/>
    <lineage>
        <taxon>Eukaryota</taxon>
        <taxon>Sar</taxon>
        <taxon>Stramenopiles</taxon>
        <taxon>Ochrophyta</taxon>
        <taxon>Pelagophyceae</taxon>
        <taxon>Pelagomonadales</taxon>
        <taxon>Pelagomonadaceae</taxon>
        <taxon>Pelagomonas</taxon>
    </lineage>
</organism>
<dbReference type="InterPro" id="IPR005046">
    <property type="entry name" value="DUF285"/>
</dbReference>
<keyword evidence="3" id="KW-1185">Reference proteome</keyword>
<proteinExistence type="predicted"/>
<dbReference type="EMBL" id="CAKKNE010000002">
    <property type="protein sequence ID" value="CAH0367874.1"/>
    <property type="molecule type" value="Genomic_DNA"/>
</dbReference>
<evidence type="ECO:0000313" key="3">
    <source>
        <dbReference type="Proteomes" id="UP000789595"/>
    </source>
</evidence>
<accession>A0A8J2SHC9</accession>